<feature type="chain" id="PRO_5021930397" evidence="5">
    <location>
        <begin position="20"/>
        <end position="411"/>
    </location>
</feature>
<evidence type="ECO:0000313" key="6">
    <source>
        <dbReference type="EMBL" id="GEM85313.1"/>
    </source>
</evidence>
<organism evidence="6 7">
    <name type="scientific">Meiothermus hypogaeus NBRC 106114</name>
    <dbReference type="NCBI Taxonomy" id="1227553"/>
    <lineage>
        <taxon>Bacteria</taxon>
        <taxon>Thermotogati</taxon>
        <taxon>Deinococcota</taxon>
        <taxon>Deinococci</taxon>
        <taxon>Thermales</taxon>
        <taxon>Thermaceae</taxon>
        <taxon>Meiothermus</taxon>
    </lineage>
</organism>
<evidence type="ECO:0000313" key="7">
    <source>
        <dbReference type="Proteomes" id="UP000321197"/>
    </source>
</evidence>
<feature type="signal peptide" evidence="5">
    <location>
        <begin position="1"/>
        <end position="19"/>
    </location>
</feature>
<dbReference type="PANTHER" id="PTHR43649">
    <property type="entry name" value="ARABINOSE-BINDING PROTEIN-RELATED"/>
    <property type="match status" value="1"/>
</dbReference>
<proteinExistence type="inferred from homology"/>
<accession>A0A511R6R0</accession>
<dbReference type="Proteomes" id="UP000321197">
    <property type="component" value="Unassembled WGS sequence"/>
</dbReference>
<dbReference type="Gene3D" id="3.40.190.10">
    <property type="entry name" value="Periplasmic binding protein-like II"/>
    <property type="match status" value="1"/>
</dbReference>
<dbReference type="SUPFAM" id="SSF53850">
    <property type="entry name" value="Periplasmic binding protein-like II"/>
    <property type="match status" value="1"/>
</dbReference>
<dbReference type="InterPro" id="IPR050490">
    <property type="entry name" value="Bact_solute-bd_prot1"/>
</dbReference>
<dbReference type="EMBL" id="BJXL01000223">
    <property type="protein sequence ID" value="GEM85313.1"/>
    <property type="molecule type" value="Genomic_DNA"/>
</dbReference>
<evidence type="ECO:0000256" key="2">
    <source>
        <dbReference type="ARBA" id="ARBA00008520"/>
    </source>
</evidence>
<evidence type="ECO:0000256" key="4">
    <source>
        <dbReference type="ARBA" id="ARBA00022729"/>
    </source>
</evidence>
<evidence type="ECO:0000256" key="3">
    <source>
        <dbReference type="ARBA" id="ARBA00022448"/>
    </source>
</evidence>
<protein>
    <submittedName>
        <fullName evidence="6">ABC transporter substrate-binding protein</fullName>
    </submittedName>
</protein>
<gene>
    <name evidence="6" type="ORF">MHY01S_34790</name>
</gene>
<dbReference type="AlphaFoldDB" id="A0A511R6R0"/>
<comment type="similarity">
    <text evidence="2">Belongs to the bacterial solute-binding protein 1 family.</text>
</comment>
<comment type="caution">
    <text evidence="6">The sequence shown here is derived from an EMBL/GenBank/DDBJ whole genome shotgun (WGS) entry which is preliminary data.</text>
</comment>
<dbReference type="GO" id="GO:0030313">
    <property type="term" value="C:cell envelope"/>
    <property type="evidence" value="ECO:0007669"/>
    <property type="project" value="UniProtKB-SubCell"/>
</dbReference>
<sequence length="411" mass="45005">MKRWWVAGLALAALGMASAQTVVRLQGFGGNDTAIISSLVREVVNPALQKDNIRAEYQGVEGDYRAALLNALSAGTAADLFYVDIFWSEPLFASGRVEPLNKYFTSQELSVFNRNLLNAFTLKGNVYGLPKDFNTLAVQFNRDLFDEAKVPYPNQTDTWDTFKDKLKRVQAAVKDVAGLCVVADHARFGAFAYATGWRPFNAQGRTVLDANFRRAFEWYTSLVKDGAGKYAQDLGEGWTGGCFGAERAAVAIEGAWIGGFLRDKAPNMRYGTTLIPLDPVTKQRGNFIFTVSWSMNAASRNKEAAAKVLRALTSPEAQNWILSRGLALPSRSALANSPIFQRPGKENELNRVVFQGSTNVGGAVLPFKFGSLDGGEWMRPINEALLAVITGKKSVDQALADAQAELNRLVR</sequence>
<name>A0A511R6R0_9DEIN</name>
<keyword evidence="3" id="KW-0813">Transport</keyword>
<reference evidence="6 7" key="1">
    <citation type="submission" date="2019-07" db="EMBL/GenBank/DDBJ databases">
        <title>Whole genome shotgun sequence of Meiothermus hypogaeus NBRC 106114.</title>
        <authorList>
            <person name="Hosoyama A."/>
            <person name="Uohara A."/>
            <person name="Ohji S."/>
            <person name="Ichikawa N."/>
        </authorList>
    </citation>
    <scope>NUCLEOTIDE SEQUENCE [LARGE SCALE GENOMIC DNA]</scope>
    <source>
        <strain evidence="6 7">NBRC 106114</strain>
    </source>
</reference>
<keyword evidence="4 5" id="KW-0732">Signal</keyword>
<evidence type="ECO:0000256" key="1">
    <source>
        <dbReference type="ARBA" id="ARBA00004196"/>
    </source>
</evidence>
<dbReference type="RefSeq" id="WP_119341855.1">
    <property type="nucleotide sequence ID" value="NZ_BJXL01000223.1"/>
</dbReference>
<comment type="subcellular location">
    <subcellularLocation>
        <location evidence="1">Cell envelope</location>
    </subcellularLocation>
</comment>
<dbReference type="Pfam" id="PF13416">
    <property type="entry name" value="SBP_bac_8"/>
    <property type="match status" value="1"/>
</dbReference>
<dbReference type="OrthoDB" id="383937at2"/>
<evidence type="ECO:0000256" key="5">
    <source>
        <dbReference type="SAM" id="SignalP"/>
    </source>
</evidence>
<dbReference type="InterPro" id="IPR006059">
    <property type="entry name" value="SBP"/>
</dbReference>
<dbReference type="PANTHER" id="PTHR43649:SF31">
    <property type="entry name" value="SN-GLYCEROL-3-PHOSPHATE-BINDING PERIPLASMIC PROTEIN UGPB"/>
    <property type="match status" value="1"/>
</dbReference>